<dbReference type="InterPro" id="IPR029024">
    <property type="entry name" value="TerB-like"/>
</dbReference>
<dbReference type="AlphaFoldDB" id="A0A0N0E6H0"/>
<dbReference type="EMBL" id="JXMU01000034">
    <property type="protein sequence ID" value="KPB00005.1"/>
    <property type="molecule type" value="Genomic_DNA"/>
</dbReference>
<evidence type="ECO:0000313" key="3">
    <source>
        <dbReference type="Proteomes" id="UP000038011"/>
    </source>
</evidence>
<dbReference type="InterPro" id="IPR007791">
    <property type="entry name" value="DjlA_N"/>
</dbReference>
<dbReference type="RefSeq" id="WP_054000431.1">
    <property type="nucleotide sequence ID" value="NZ_JXMU01000034.1"/>
</dbReference>
<comment type="caution">
    <text evidence="2">The sequence shown here is derived from an EMBL/GenBank/DDBJ whole genome shotgun (WGS) entry which is preliminary data.</text>
</comment>
<proteinExistence type="predicted"/>
<feature type="domain" description="Co-chaperone DjlA N-terminal" evidence="1">
    <location>
        <begin position="33"/>
        <end position="148"/>
    </location>
</feature>
<gene>
    <name evidence="2" type="ORF">SU32_16235</name>
</gene>
<name>A0A0N0E6H0_9HYPH</name>
<dbReference type="CDD" id="cd07313">
    <property type="entry name" value="terB_like_2"/>
    <property type="match status" value="1"/>
</dbReference>
<sequence length="160" mass="18467">MFDRLLNFLNSLGEDSQANRSTGDYADNDPRLCATALMYHVIRADGVLREVEKERFEALVRQENNIDSAELDKLLEAAKLADNEAIDLYKFTSVLRMGLEMEDRVHFVELLWELVYSDGERHELEDNVVWRISELLGVDGRDRVSMRQRVQSRMEGDADG</sequence>
<dbReference type="Gene3D" id="1.10.3680.10">
    <property type="entry name" value="TerB-like"/>
    <property type="match status" value="1"/>
</dbReference>
<dbReference type="PATRIC" id="fig|1514904.3.peg.2655"/>
<dbReference type="STRING" id="1514904.SU32_16235"/>
<dbReference type="Proteomes" id="UP000038011">
    <property type="component" value="Unassembled WGS sequence"/>
</dbReference>
<dbReference type="Pfam" id="PF05099">
    <property type="entry name" value="TerB"/>
    <property type="match status" value="1"/>
</dbReference>
<organism evidence="2 3">
    <name type="scientific">Ahrensia marina</name>
    <dbReference type="NCBI Taxonomy" id="1514904"/>
    <lineage>
        <taxon>Bacteria</taxon>
        <taxon>Pseudomonadati</taxon>
        <taxon>Pseudomonadota</taxon>
        <taxon>Alphaproteobacteria</taxon>
        <taxon>Hyphomicrobiales</taxon>
        <taxon>Ahrensiaceae</taxon>
        <taxon>Ahrensia</taxon>
    </lineage>
</organism>
<reference evidence="2 3" key="1">
    <citation type="submission" date="2015-01" db="EMBL/GenBank/DDBJ databases">
        <title>Ahrensia donghaiensis sp. nov., a novel dimethylsulphoniopropionate-cleavage bacterium isolated from seawater and emended descriptions of the genus Ahrensia and Ahrensia kielensis.</title>
        <authorList>
            <person name="Liu J."/>
        </authorList>
    </citation>
    <scope>NUCLEOTIDE SEQUENCE [LARGE SCALE GENOMIC DNA]</scope>
    <source>
        <strain evidence="2 3">LZD062</strain>
    </source>
</reference>
<accession>A0A0N0E6H0</accession>
<dbReference type="OrthoDB" id="5402150at2"/>
<keyword evidence="3" id="KW-1185">Reference proteome</keyword>
<protein>
    <recommendedName>
        <fullName evidence="1">Co-chaperone DjlA N-terminal domain-containing protein</fullName>
    </recommendedName>
</protein>
<evidence type="ECO:0000313" key="2">
    <source>
        <dbReference type="EMBL" id="KPB00005.1"/>
    </source>
</evidence>
<evidence type="ECO:0000259" key="1">
    <source>
        <dbReference type="Pfam" id="PF05099"/>
    </source>
</evidence>
<dbReference type="SUPFAM" id="SSF158682">
    <property type="entry name" value="TerB-like"/>
    <property type="match status" value="1"/>
</dbReference>